<name>A0A9P6PR10_9FUNG</name>
<proteinExistence type="predicted"/>
<dbReference type="OrthoDB" id="1918565at2759"/>
<sequence>MATIYASDMTIAHMVDARTPKGPMSDWDTAAWRLIDHPREPRSGPKIANLFAVSWLDVKAHFKRHAPGQYKVQWKVNLDTSSSSAAVVGTEFRAGVVHKGDEEGRNSAVVFRPASLQEFMQHTDRPNSIPALPKTMGQLMALQAQPGYDQDVQGFFTLTLPGEVHISEADNGVVVQIQNHQDNRKTGLQIEHVQLVRVA</sequence>
<dbReference type="Proteomes" id="UP000726737">
    <property type="component" value="Unassembled WGS sequence"/>
</dbReference>
<comment type="caution">
    <text evidence="1">The sequence shown here is derived from an EMBL/GenBank/DDBJ whole genome shotgun (WGS) entry which is preliminary data.</text>
</comment>
<organism evidence="1 2">
    <name type="scientific">Mortierella polycephala</name>
    <dbReference type="NCBI Taxonomy" id="41804"/>
    <lineage>
        <taxon>Eukaryota</taxon>
        <taxon>Fungi</taxon>
        <taxon>Fungi incertae sedis</taxon>
        <taxon>Mucoromycota</taxon>
        <taxon>Mortierellomycotina</taxon>
        <taxon>Mortierellomycetes</taxon>
        <taxon>Mortierellales</taxon>
        <taxon>Mortierellaceae</taxon>
        <taxon>Mortierella</taxon>
    </lineage>
</organism>
<dbReference type="AlphaFoldDB" id="A0A9P6PR10"/>
<gene>
    <name evidence="1" type="ORF">BG011_008525</name>
</gene>
<reference evidence="1" key="1">
    <citation type="journal article" date="2020" name="Fungal Divers.">
        <title>Resolving the Mortierellaceae phylogeny through synthesis of multi-gene phylogenetics and phylogenomics.</title>
        <authorList>
            <person name="Vandepol N."/>
            <person name="Liber J."/>
            <person name="Desiro A."/>
            <person name="Na H."/>
            <person name="Kennedy M."/>
            <person name="Barry K."/>
            <person name="Grigoriev I.V."/>
            <person name="Miller A.N."/>
            <person name="O'Donnell K."/>
            <person name="Stajich J.E."/>
            <person name="Bonito G."/>
        </authorList>
    </citation>
    <scope>NUCLEOTIDE SEQUENCE</scope>
    <source>
        <strain evidence="1">KOD948</strain>
    </source>
</reference>
<evidence type="ECO:0000313" key="1">
    <source>
        <dbReference type="EMBL" id="KAG0250266.1"/>
    </source>
</evidence>
<evidence type="ECO:0000313" key="2">
    <source>
        <dbReference type="Proteomes" id="UP000726737"/>
    </source>
</evidence>
<dbReference type="EMBL" id="JAAAJA010000708">
    <property type="protein sequence ID" value="KAG0250266.1"/>
    <property type="molecule type" value="Genomic_DNA"/>
</dbReference>
<keyword evidence="2" id="KW-1185">Reference proteome</keyword>
<protein>
    <submittedName>
        <fullName evidence="1">Uncharacterized protein</fullName>
    </submittedName>
</protein>
<accession>A0A9P6PR10</accession>